<dbReference type="RefSeq" id="WP_146931916.1">
    <property type="nucleotide sequence ID" value="NZ_CBCSHZ010000006.1"/>
</dbReference>
<reference evidence="1 2" key="1">
    <citation type="submission" date="2019-08" db="EMBL/GenBank/DDBJ databases">
        <title>Genome sequence of Gillisia hiemivivida IC154 (type strain).</title>
        <authorList>
            <person name="Bowman J.P."/>
        </authorList>
    </citation>
    <scope>NUCLEOTIDE SEQUENCE [LARGE SCALE GENOMIC DNA]</scope>
    <source>
        <strain evidence="1 2">IC154</strain>
    </source>
</reference>
<protein>
    <submittedName>
        <fullName evidence="1">Acylneuraminate cytidylyltransferase family protein</fullName>
    </submittedName>
</protein>
<keyword evidence="2" id="KW-1185">Reference proteome</keyword>
<dbReference type="EMBL" id="VORY01000007">
    <property type="protein sequence ID" value="TXD93869.1"/>
    <property type="molecule type" value="Genomic_DNA"/>
</dbReference>
<organism evidence="1 2">
    <name type="scientific">Gillisia hiemivivida</name>
    <dbReference type="NCBI Taxonomy" id="291190"/>
    <lineage>
        <taxon>Bacteria</taxon>
        <taxon>Pseudomonadati</taxon>
        <taxon>Bacteroidota</taxon>
        <taxon>Flavobacteriia</taxon>
        <taxon>Flavobacteriales</taxon>
        <taxon>Flavobacteriaceae</taxon>
        <taxon>Gillisia</taxon>
    </lineage>
</organism>
<dbReference type="SUPFAM" id="SSF53448">
    <property type="entry name" value="Nucleotide-diphospho-sugar transferases"/>
    <property type="match status" value="1"/>
</dbReference>
<accession>A0A5C6ZY88</accession>
<gene>
    <name evidence="1" type="ORF">ES724_08045</name>
</gene>
<name>A0A5C6ZY88_9FLAO</name>
<dbReference type="PANTHER" id="PTHR21485:SF6">
    <property type="entry name" value="N-ACYLNEURAMINATE CYTIDYLYLTRANSFERASE-RELATED"/>
    <property type="match status" value="1"/>
</dbReference>
<dbReference type="InterPro" id="IPR003329">
    <property type="entry name" value="Cytidylyl_trans"/>
</dbReference>
<keyword evidence="1" id="KW-0548">Nucleotidyltransferase</keyword>
<dbReference type="InterPro" id="IPR050793">
    <property type="entry name" value="CMP-NeuNAc_synthase"/>
</dbReference>
<dbReference type="InterPro" id="IPR029044">
    <property type="entry name" value="Nucleotide-diphossugar_trans"/>
</dbReference>
<dbReference type="Pfam" id="PF02348">
    <property type="entry name" value="CTP_transf_3"/>
    <property type="match status" value="1"/>
</dbReference>
<sequence>MKILGIIPARGGSKGIPGKNIKLLGGKPLLHYTIEVAKASKLLSKVILSSDDPEIIEVAEKAGIEVPFIRPENLAQDDTPSLAVIKHALDFFKNKNEEFDAICLLQVTSPFRDENLIDKSIEKFKNEDLDCLISVREVPNEFNPHWIFEPDEHNQLKISTGDKKMIPRRQELPKAFFRDGALYITRSDVILKQNSLYGKSIGYIESKNDFYVNIDTPKDWIEAEKIIKKTKG</sequence>
<proteinExistence type="predicted"/>
<evidence type="ECO:0000313" key="2">
    <source>
        <dbReference type="Proteomes" id="UP000321367"/>
    </source>
</evidence>
<dbReference type="GO" id="GO:0008781">
    <property type="term" value="F:N-acylneuraminate cytidylyltransferase activity"/>
    <property type="evidence" value="ECO:0007669"/>
    <property type="project" value="TreeGrafter"/>
</dbReference>
<dbReference type="Gene3D" id="3.90.550.10">
    <property type="entry name" value="Spore Coat Polysaccharide Biosynthesis Protein SpsA, Chain A"/>
    <property type="match status" value="1"/>
</dbReference>
<dbReference type="Proteomes" id="UP000321367">
    <property type="component" value="Unassembled WGS sequence"/>
</dbReference>
<keyword evidence="1" id="KW-0808">Transferase</keyword>
<dbReference type="PANTHER" id="PTHR21485">
    <property type="entry name" value="HAD SUPERFAMILY MEMBERS CMAS AND KDSC"/>
    <property type="match status" value="1"/>
</dbReference>
<dbReference type="AlphaFoldDB" id="A0A5C6ZY88"/>
<comment type="caution">
    <text evidence="1">The sequence shown here is derived from an EMBL/GenBank/DDBJ whole genome shotgun (WGS) entry which is preliminary data.</text>
</comment>
<evidence type="ECO:0000313" key="1">
    <source>
        <dbReference type="EMBL" id="TXD93869.1"/>
    </source>
</evidence>
<dbReference type="CDD" id="cd02513">
    <property type="entry name" value="CMP-NeuAc_Synthase"/>
    <property type="match status" value="1"/>
</dbReference>
<dbReference type="OrthoDB" id="9805604at2"/>